<evidence type="ECO:0000256" key="9">
    <source>
        <dbReference type="ARBA" id="ARBA00023136"/>
    </source>
</evidence>
<keyword evidence="4" id="KW-0410">Iron transport</keyword>
<dbReference type="Gene3D" id="2.40.170.20">
    <property type="entry name" value="TonB-dependent receptor, beta-barrel domain"/>
    <property type="match status" value="1"/>
</dbReference>
<dbReference type="InterPro" id="IPR012910">
    <property type="entry name" value="Plug_dom"/>
</dbReference>
<dbReference type="PANTHER" id="PTHR32552">
    <property type="entry name" value="FERRICHROME IRON RECEPTOR-RELATED"/>
    <property type="match status" value="1"/>
</dbReference>
<dbReference type="PANTHER" id="PTHR32552:SF81">
    <property type="entry name" value="TONB-DEPENDENT OUTER MEMBRANE RECEPTOR"/>
    <property type="match status" value="1"/>
</dbReference>
<dbReference type="RefSeq" id="WP_335735186.1">
    <property type="nucleotide sequence ID" value="NZ_JALAAR010000004.1"/>
</dbReference>
<keyword evidence="17" id="KW-1185">Reference proteome</keyword>
<evidence type="ECO:0000256" key="7">
    <source>
        <dbReference type="ARBA" id="ARBA00023065"/>
    </source>
</evidence>
<proteinExistence type="inferred from homology"/>
<keyword evidence="7" id="KW-0406">Ion transport</keyword>
<keyword evidence="8 12" id="KW-0798">TonB box</keyword>
<evidence type="ECO:0000259" key="14">
    <source>
        <dbReference type="Pfam" id="PF00593"/>
    </source>
</evidence>
<dbReference type="Pfam" id="PF00593">
    <property type="entry name" value="TonB_dep_Rec_b-barrel"/>
    <property type="match status" value="1"/>
</dbReference>
<evidence type="ECO:0000256" key="12">
    <source>
        <dbReference type="RuleBase" id="RU003357"/>
    </source>
</evidence>
<evidence type="ECO:0000259" key="15">
    <source>
        <dbReference type="Pfam" id="PF07715"/>
    </source>
</evidence>
<evidence type="ECO:0000256" key="11">
    <source>
        <dbReference type="PROSITE-ProRule" id="PRU01360"/>
    </source>
</evidence>
<comment type="subcellular location">
    <subcellularLocation>
        <location evidence="1 11">Cell outer membrane</location>
        <topology evidence="1 11">Multi-pass membrane protein</topology>
    </subcellularLocation>
</comment>
<dbReference type="EMBL" id="JALAAR010000004">
    <property type="protein sequence ID" value="MEH8016769.1"/>
    <property type="molecule type" value="Genomic_DNA"/>
</dbReference>
<dbReference type="InterPro" id="IPR036942">
    <property type="entry name" value="Beta-barrel_TonB_sf"/>
</dbReference>
<accession>A0ABU8C4M6</accession>
<keyword evidence="6" id="KW-0408">Iron</keyword>
<evidence type="ECO:0000256" key="1">
    <source>
        <dbReference type="ARBA" id="ARBA00004571"/>
    </source>
</evidence>
<keyword evidence="9 11" id="KW-0472">Membrane</keyword>
<evidence type="ECO:0000256" key="2">
    <source>
        <dbReference type="ARBA" id="ARBA00022448"/>
    </source>
</evidence>
<evidence type="ECO:0000313" key="17">
    <source>
        <dbReference type="Proteomes" id="UP001375382"/>
    </source>
</evidence>
<evidence type="ECO:0000256" key="10">
    <source>
        <dbReference type="ARBA" id="ARBA00023237"/>
    </source>
</evidence>
<dbReference type="SUPFAM" id="SSF56935">
    <property type="entry name" value="Porins"/>
    <property type="match status" value="1"/>
</dbReference>
<comment type="caution">
    <text evidence="16">The sequence shown here is derived from an EMBL/GenBank/DDBJ whole genome shotgun (WGS) entry which is preliminary data.</text>
</comment>
<keyword evidence="2 11" id="KW-0813">Transport</keyword>
<dbReference type="Pfam" id="PF07715">
    <property type="entry name" value="Plug"/>
    <property type="match status" value="1"/>
</dbReference>
<name>A0ABU8C4M6_9GAMM</name>
<keyword evidence="5 11" id="KW-0812">Transmembrane</keyword>
<keyword evidence="13" id="KW-0732">Signal</keyword>
<comment type="similarity">
    <text evidence="11 12">Belongs to the TonB-dependent receptor family.</text>
</comment>
<sequence>MEKISIKTTLLTQSLMLALAGASIQLQAEEDKEQSARKSIEVIVVTGEKIQRSIKDTAASVAVINQALLESGQLASMSDALADISNLVVLTGAVPDIRGVSGNGSATGFNSFTGGARARVSSLVDGVAQPFVADLTGDTGLWDIEQVEVFRGPQSTSNGRNSIGGAVYISSKNPVMDWEGAVRLGYRNQHNFFDSAAVLSGPIIDDELAFRIASQWIDGETYSNPINYPANPAQKSYNELDTSNTRAKLLWTPKQFADLAVLFSYQHYQEEGNAGRLYFDAKDPAAHQPVQQRYLTTRADTSSVKLDYQLSPQFSLQTLVAYMDYQWGAAGYEATAAAESDVLMQQTELTFDTKLNYGTAASEYAGFIGLAYFKRRQDFQSVGATHYFGDDASDSKAVYAENRLRLDDNWSITTGVRIEREQQQRDFSMLMRGAWVNAQLEQGKTFTLPKLVLQYQLADHTTLSISARQGYNAGGGAFNGMTTAYYYYDSEQVNTYELSSRSVLQSGNTSISVNVFYNDFSDYQALSSTRTITNIEQAHSYGLELEAYTMLGNDWQLHSSLGLLESKIDKAAAGFEQAVGNELNSAPSVTACLGLSYWLTEQWKLDISSNYVGEFYGDLNNTAERSAGDYVLTRASVNYSADSWMLSAYVNNAFDEAGMTTRDPASPAYPNGYVAMVNPRTLGASVTYRF</sequence>
<evidence type="ECO:0000256" key="13">
    <source>
        <dbReference type="SAM" id="SignalP"/>
    </source>
</evidence>
<protein>
    <submittedName>
        <fullName evidence="16">TonB-dependent receptor</fullName>
    </submittedName>
</protein>
<feature type="chain" id="PRO_5046199364" evidence="13">
    <location>
        <begin position="29"/>
        <end position="690"/>
    </location>
</feature>
<organism evidence="16 17">
    <name type="scientific">Rheinheimera muenzenbergensis</name>
    <dbReference type="NCBI Taxonomy" id="1193628"/>
    <lineage>
        <taxon>Bacteria</taxon>
        <taxon>Pseudomonadati</taxon>
        <taxon>Pseudomonadota</taxon>
        <taxon>Gammaproteobacteria</taxon>
        <taxon>Chromatiales</taxon>
        <taxon>Chromatiaceae</taxon>
        <taxon>Rheinheimera</taxon>
    </lineage>
</organism>
<evidence type="ECO:0000256" key="5">
    <source>
        <dbReference type="ARBA" id="ARBA00022692"/>
    </source>
</evidence>
<feature type="domain" description="TonB-dependent receptor plug" evidence="15">
    <location>
        <begin position="54"/>
        <end position="166"/>
    </location>
</feature>
<evidence type="ECO:0000256" key="8">
    <source>
        <dbReference type="ARBA" id="ARBA00023077"/>
    </source>
</evidence>
<keyword evidence="3 11" id="KW-1134">Transmembrane beta strand</keyword>
<evidence type="ECO:0000256" key="6">
    <source>
        <dbReference type="ARBA" id="ARBA00023004"/>
    </source>
</evidence>
<dbReference type="InterPro" id="IPR039426">
    <property type="entry name" value="TonB-dep_rcpt-like"/>
</dbReference>
<evidence type="ECO:0000313" key="16">
    <source>
        <dbReference type="EMBL" id="MEH8016769.1"/>
    </source>
</evidence>
<dbReference type="Proteomes" id="UP001375382">
    <property type="component" value="Unassembled WGS sequence"/>
</dbReference>
<keyword evidence="16" id="KW-0675">Receptor</keyword>
<reference evidence="16 17" key="1">
    <citation type="journal article" date="2023" name="Ecotoxicol. Environ. Saf.">
        <title>Mercury remediation potential of mercury-resistant strain Rheinheimera metallidurans sp. nov. isolated from a municipal waste dumping site.</title>
        <authorList>
            <person name="Yadav V."/>
            <person name="Manjhi A."/>
            <person name="Vadakedath N."/>
        </authorList>
    </citation>
    <scope>NUCLEOTIDE SEQUENCE [LARGE SCALE GENOMIC DNA]</scope>
    <source>
        <strain evidence="16 17">E-49</strain>
    </source>
</reference>
<dbReference type="PROSITE" id="PS52016">
    <property type="entry name" value="TONB_DEPENDENT_REC_3"/>
    <property type="match status" value="1"/>
</dbReference>
<feature type="domain" description="TonB-dependent receptor-like beta-barrel" evidence="14">
    <location>
        <begin position="262"/>
        <end position="652"/>
    </location>
</feature>
<dbReference type="InterPro" id="IPR000531">
    <property type="entry name" value="Beta-barrel_TonB"/>
</dbReference>
<evidence type="ECO:0000256" key="4">
    <source>
        <dbReference type="ARBA" id="ARBA00022496"/>
    </source>
</evidence>
<keyword evidence="10 11" id="KW-0998">Cell outer membrane</keyword>
<gene>
    <name evidence="16" type="ORF">MN202_05975</name>
</gene>
<feature type="signal peptide" evidence="13">
    <location>
        <begin position="1"/>
        <end position="28"/>
    </location>
</feature>
<evidence type="ECO:0000256" key="3">
    <source>
        <dbReference type="ARBA" id="ARBA00022452"/>
    </source>
</evidence>